<evidence type="ECO:0000256" key="1">
    <source>
        <dbReference type="SAM" id="MobiDB-lite"/>
    </source>
</evidence>
<accession>A0A4Y8KMA3</accession>
<keyword evidence="4" id="KW-1185">Reference proteome</keyword>
<reference evidence="3 4" key="1">
    <citation type="submission" date="2019-03" db="EMBL/GenBank/DDBJ databases">
        <title>Genomics of glacier-inhabiting Cryobacterium strains.</title>
        <authorList>
            <person name="Liu Q."/>
            <person name="Xin Y.-H."/>
        </authorList>
    </citation>
    <scope>NUCLEOTIDE SEQUENCE [LARGE SCALE GENOMIC DNA]</scope>
    <source>
        <strain evidence="3 4">CGMCC 1.4292</strain>
    </source>
</reference>
<keyword evidence="2" id="KW-1133">Transmembrane helix</keyword>
<dbReference type="EMBL" id="SOHQ01000027">
    <property type="protein sequence ID" value="TFD78817.1"/>
    <property type="molecule type" value="Genomic_DNA"/>
</dbReference>
<gene>
    <name evidence="3" type="ORF">E3T53_08450</name>
</gene>
<dbReference type="Proteomes" id="UP000298218">
    <property type="component" value="Unassembled WGS sequence"/>
</dbReference>
<sequence>MTDSPTAKPTGTGADRGSSSLGNASGLDLRNEAETRVLNLGQPATSAGSATPPASQSAAPNSPSAAQQADPPADPPPAESSSRPRASFPSVKGPQNIALVVLVGMVSLAVAFIVMIIVSVTSESINALAVIATPIASMVAAYYGITLSIQQVKNERDEKEKALARADAADVARREIEVWSAQMESGLRVAMAKLNAARVSTDEVTKAAGTPDDFF</sequence>
<evidence type="ECO:0000313" key="4">
    <source>
        <dbReference type="Proteomes" id="UP000298218"/>
    </source>
</evidence>
<proteinExistence type="predicted"/>
<feature type="transmembrane region" description="Helical" evidence="2">
    <location>
        <begin position="124"/>
        <end position="145"/>
    </location>
</feature>
<feature type="compositionally biased region" description="Low complexity" evidence="1">
    <location>
        <begin position="79"/>
        <end position="90"/>
    </location>
</feature>
<keyword evidence="2" id="KW-0812">Transmembrane</keyword>
<evidence type="ECO:0000256" key="2">
    <source>
        <dbReference type="SAM" id="Phobius"/>
    </source>
</evidence>
<keyword evidence="2" id="KW-0472">Membrane</keyword>
<feature type="compositionally biased region" description="Low complexity" evidence="1">
    <location>
        <begin position="42"/>
        <end position="71"/>
    </location>
</feature>
<comment type="caution">
    <text evidence="3">The sequence shown here is derived from an EMBL/GenBank/DDBJ whole genome shotgun (WGS) entry which is preliminary data.</text>
</comment>
<dbReference type="OrthoDB" id="4981723at2"/>
<dbReference type="AlphaFoldDB" id="A0A4Y8KMA3"/>
<feature type="transmembrane region" description="Helical" evidence="2">
    <location>
        <begin position="97"/>
        <end position="118"/>
    </location>
</feature>
<organism evidence="3 4">
    <name type="scientific">Cryobacterium psychrophilum</name>
    <dbReference type="NCBI Taxonomy" id="41988"/>
    <lineage>
        <taxon>Bacteria</taxon>
        <taxon>Bacillati</taxon>
        <taxon>Actinomycetota</taxon>
        <taxon>Actinomycetes</taxon>
        <taxon>Micrococcales</taxon>
        <taxon>Microbacteriaceae</taxon>
        <taxon>Cryobacterium</taxon>
    </lineage>
</organism>
<evidence type="ECO:0000313" key="3">
    <source>
        <dbReference type="EMBL" id="TFD78817.1"/>
    </source>
</evidence>
<protein>
    <submittedName>
        <fullName evidence="3">Uncharacterized protein</fullName>
    </submittedName>
</protein>
<dbReference type="RefSeq" id="WP_134174532.1">
    <property type="nucleotide sequence ID" value="NZ_SODI01000001.1"/>
</dbReference>
<name>A0A4Y8KMA3_9MICO</name>
<feature type="region of interest" description="Disordered" evidence="1">
    <location>
        <begin position="1"/>
        <end position="90"/>
    </location>
</feature>